<feature type="region of interest" description="Disordered" evidence="1">
    <location>
        <begin position="1"/>
        <end position="38"/>
    </location>
</feature>
<proteinExistence type="predicted"/>
<sequence length="1034" mass="114447">MSGTHVPEEVSSQLGYTHHENSVPNAPIQKDGLSGVDSGSLHEIQVTETDRTDETDVDLHIKETMEIMAEGMSQMEVVNPEVLRVTQACRAFDHFAAALRSGTSGNQRDFYHKSRKSHKISTFWSHSWHGGHWKKISTLIIFYNGTAAVSLGIISGVVAMLLFRFGVLPGFETTYEGDMVKASVWSICSGFLVTCLVTIFWRPQSQVFFDRICISQTDSDLKVHAVFSLSGLLRKTDTLLILWDPTWTERLWCLFELAAFLQSKKSGKQALMIRPIFLGPVSIVVFVTFFVTLLPGTFSLNDSQETGYMSNGAVMFVGLATMYPAVSAIRNYFRELDTMKQQLLSISFDSTRCACCSLGHVYNGVPVPCDRKIVKECVKTWFCSLHAFEATVRSEVLEVLNHDLSEKVFSIWWVLGVTAPIILAFMDLSATQVSGGPATAFVLQGLVIWLLALPATNDLLISIPSIMRARPQNLALEVVKNAVTLLLMALPLAMIVAVHGLAYSSLMPIPVGSFGVAKFVIKELQECLRGWLWATLPEVPRGWNARQNDGLPTLLRRWFWGVTLLANALPSFQKQCQEITAHYSLVGRKDEMHSDDGEEECAEREDLGSDPVPKEWRFAREEQDFEAILEAFLWAACDVALGPWRRKVLNPGTVTSQAAQGSLVPSLNQLLNPNLQVLRSWLDPSLFERLLTKIFLVCIGCYILKLSCGSWLQGIRSRDDQVHFLSQEAVALCNYFAGMSKKPREDLDDYGLWEPGRVLNVLHAVLQLPGDKWRSGARRTGSPAQPKQPAQRKAPLPSDWKSPLGFEDGLGKLVSVLSDGPLPLDEVLNWFTDIDLPCSTPFQDLPRAVPAGGLYTGDTDVRRRTSRSSSMLSFSGRLERGRRASGSSCEDDNHSPPGFALQNLGGSNGGISLFGQAARRDSGDHGSLLMGNHEASEPKASTALDNRDAIGLASEGAVCDLRIEQDGAYGAFCQVFSSLEDVPSTSEDHPRLRWVHLVKASPDASPEFRAPYFQILEFQPSALQAMFITRFFPS</sequence>
<evidence type="ECO:0000256" key="1">
    <source>
        <dbReference type="SAM" id="MobiDB-lite"/>
    </source>
</evidence>
<protein>
    <submittedName>
        <fullName evidence="4">Transmembrane protein</fullName>
    </submittedName>
</protein>
<keyword evidence="2" id="KW-0472">Membrane</keyword>
<dbReference type="EMBL" id="CAMXCT030000728">
    <property type="protein sequence ID" value="CAL4769901.1"/>
    <property type="molecule type" value="Genomic_DNA"/>
</dbReference>
<accession>A0A9P1C002</accession>
<dbReference type="Proteomes" id="UP001152797">
    <property type="component" value="Unassembled WGS sequence"/>
</dbReference>
<feature type="transmembrane region" description="Helical" evidence="2">
    <location>
        <begin position="408"/>
        <end position="426"/>
    </location>
</feature>
<reference evidence="3" key="1">
    <citation type="submission" date="2022-10" db="EMBL/GenBank/DDBJ databases">
        <authorList>
            <person name="Chen Y."/>
            <person name="Dougan E. K."/>
            <person name="Chan C."/>
            <person name="Rhodes N."/>
            <person name="Thang M."/>
        </authorList>
    </citation>
    <scope>NUCLEOTIDE SEQUENCE</scope>
</reference>
<feature type="region of interest" description="Disordered" evidence="1">
    <location>
        <begin position="865"/>
        <end position="900"/>
    </location>
</feature>
<feature type="transmembrane region" description="Helical" evidence="2">
    <location>
        <begin position="141"/>
        <end position="163"/>
    </location>
</feature>
<comment type="caution">
    <text evidence="3">The sequence shown here is derived from an EMBL/GenBank/DDBJ whole genome shotgun (WGS) entry which is preliminary data.</text>
</comment>
<name>A0A9P1C002_9DINO</name>
<organism evidence="3">
    <name type="scientific">Cladocopium goreaui</name>
    <dbReference type="NCBI Taxonomy" id="2562237"/>
    <lineage>
        <taxon>Eukaryota</taxon>
        <taxon>Sar</taxon>
        <taxon>Alveolata</taxon>
        <taxon>Dinophyceae</taxon>
        <taxon>Suessiales</taxon>
        <taxon>Symbiodiniaceae</taxon>
        <taxon>Cladocopium</taxon>
    </lineage>
</organism>
<feature type="transmembrane region" description="Helical" evidence="2">
    <location>
        <begin position="183"/>
        <end position="201"/>
    </location>
</feature>
<dbReference type="EMBL" id="CAMXCT010000728">
    <property type="protein sequence ID" value="CAI3982589.1"/>
    <property type="molecule type" value="Genomic_DNA"/>
</dbReference>
<evidence type="ECO:0000313" key="3">
    <source>
        <dbReference type="EMBL" id="CAI3982589.1"/>
    </source>
</evidence>
<feature type="transmembrane region" description="Helical" evidence="2">
    <location>
        <begin position="313"/>
        <end position="333"/>
    </location>
</feature>
<feature type="transmembrane region" description="Helical" evidence="2">
    <location>
        <begin position="438"/>
        <end position="461"/>
    </location>
</feature>
<keyword evidence="2" id="KW-1133">Transmembrane helix</keyword>
<reference evidence="4 5" key="2">
    <citation type="submission" date="2024-05" db="EMBL/GenBank/DDBJ databases">
        <authorList>
            <person name="Chen Y."/>
            <person name="Shah S."/>
            <person name="Dougan E. K."/>
            <person name="Thang M."/>
            <person name="Chan C."/>
        </authorList>
    </citation>
    <scope>NUCLEOTIDE SEQUENCE [LARGE SCALE GENOMIC DNA]</scope>
</reference>
<feature type="transmembrane region" description="Helical" evidence="2">
    <location>
        <begin position="482"/>
        <end position="503"/>
    </location>
</feature>
<gene>
    <name evidence="3" type="ORF">C1SCF055_LOCUS10268</name>
</gene>
<evidence type="ECO:0000313" key="5">
    <source>
        <dbReference type="Proteomes" id="UP001152797"/>
    </source>
</evidence>
<feature type="region of interest" description="Disordered" evidence="1">
    <location>
        <begin position="773"/>
        <end position="799"/>
    </location>
</feature>
<dbReference type="OrthoDB" id="423576at2759"/>
<evidence type="ECO:0000256" key="2">
    <source>
        <dbReference type="SAM" id="Phobius"/>
    </source>
</evidence>
<keyword evidence="2 4" id="KW-0812">Transmembrane</keyword>
<dbReference type="EMBL" id="CAMXCT020000728">
    <property type="protein sequence ID" value="CAL1135964.1"/>
    <property type="molecule type" value="Genomic_DNA"/>
</dbReference>
<feature type="compositionally biased region" description="Low complexity" evidence="1">
    <location>
        <begin position="867"/>
        <end position="876"/>
    </location>
</feature>
<dbReference type="AlphaFoldDB" id="A0A9P1C002"/>
<evidence type="ECO:0000313" key="4">
    <source>
        <dbReference type="EMBL" id="CAL4769901.1"/>
    </source>
</evidence>
<feature type="transmembrane region" description="Helical" evidence="2">
    <location>
        <begin position="271"/>
        <end position="293"/>
    </location>
</feature>
<keyword evidence="5" id="KW-1185">Reference proteome</keyword>